<evidence type="ECO:0000256" key="8">
    <source>
        <dbReference type="SAM" id="Phobius"/>
    </source>
</evidence>
<comment type="caution">
    <text evidence="11">The sequence shown here is derived from an EMBL/GenBank/DDBJ whole genome shotgun (WGS) entry which is preliminary data.</text>
</comment>
<dbReference type="Proteomes" id="UP000835052">
    <property type="component" value="Unassembled WGS sequence"/>
</dbReference>
<dbReference type="GO" id="GO:0016020">
    <property type="term" value="C:membrane"/>
    <property type="evidence" value="ECO:0007669"/>
    <property type="project" value="UniProtKB-SubCell"/>
</dbReference>
<reference evidence="11" key="1">
    <citation type="submission" date="2020-10" db="EMBL/GenBank/DDBJ databases">
        <authorList>
            <person name="Kikuchi T."/>
        </authorList>
    </citation>
    <scope>NUCLEOTIDE SEQUENCE</scope>
    <source>
        <strain evidence="11">NKZ352</strain>
    </source>
</reference>
<evidence type="ECO:0000259" key="10">
    <source>
        <dbReference type="Pfam" id="PF20519"/>
    </source>
</evidence>
<dbReference type="GO" id="GO:0050982">
    <property type="term" value="P:detection of mechanical stimulus"/>
    <property type="evidence" value="ECO:0007669"/>
    <property type="project" value="TreeGrafter"/>
</dbReference>
<evidence type="ECO:0000313" key="11">
    <source>
        <dbReference type="EMBL" id="CAD6196168.1"/>
    </source>
</evidence>
<organism evidence="11 12">
    <name type="scientific">Caenorhabditis auriculariae</name>
    <dbReference type="NCBI Taxonomy" id="2777116"/>
    <lineage>
        <taxon>Eukaryota</taxon>
        <taxon>Metazoa</taxon>
        <taxon>Ecdysozoa</taxon>
        <taxon>Nematoda</taxon>
        <taxon>Chromadorea</taxon>
        <taxon>Rhabditida</taxon>
        <taxon>Rhabditina</taxon>
        <taxon>Rhabditomorpha</taxon>
        <taxon>Rhabditoidea</taxon>
        <taxon>Rhabditidae</taxon>
        <taxon>Peloderinae</taxon>
        <taxon>Caenorhabditis</taxon>
    </lineage>
</organism>
<dbReference type="GO" id="GO:0005262">
    <property type="term" value="F:calcium channel activity"/>
    <property type="evidence" value="ECO:0007669"/>
    <property type="project" value="TreeGrafter"/>
</dbReference>
<evidence type="ECO:0000256" key="6">
    <source>
        <dbReference type="ARBA" id="ARBA00023180"/>
    </source>
</evidence>
<comment type="subcellular location">
    <subcellularLocation>
        <location evidence="1">Membrane</location>
        <topology evidence="1">Multi-pass membrane protein</topology>
    </subcellularLocation>
</comment>
<protein>
    <recommendedName>
        <fullName evidence="13">Polycystin cation channel PKD1/PKD2 domain-containing protein</fullName>
    </recommendedName>
</protein>
<feature type="transmembrane region" description="Helical" evidence="8">
    <location>
        <begin position="512"/>
        <end position="531"/>
    </location>
</feature>
<keyword evidence="5 8" id="KW-0472">Membrane</keyword>
<feature type="transmembrane region" description="Helical" evidence="8">
    <location>
        <begin position="454"/>
        <end position="476"/>
    </location>
</feature>
<feature type="transmembrane region" description="Helical" evidence="8">
    <location>
        <begin position="328"/>
        <end position="349"/>
    </location>
</feature>
<comment type="similarity">
    <text evidence="2">Belongs to the polycystin family.</text>
</comment>
<gene>
    <name evidence="11" type="ORF">CAUJ_LOCUS12083</name>
</gene>
<feature type="disulfide bond" evidence="7">
    <location>
        <begin position="186"/>
        <end position="199"/>
    </location>
</feature>
<feature type="transmembrane region" description="Helical" evidence="8">
    <location>
        <begin position="71"/>
        <end position="90"/>
    </location>
</feature>
<evidence type="ECO:0000256" key="3">
    <source>
        <dbReference type="ARBA" id="ARBA00022692"/>
    </source>
</evidence>
<evidence type="ECO:0000256" key="7">
    <source>
        <dbReference type="PIRSR" id="PIRSR603915-2"/>
    </source>
</evidence>
<dbReference type="InterPro" id="IPR046791">
    <property type="entry name" value="Polycystin_dom"/>
</dbReference>
<evidence type="ECO:0000256" key="1">
    <source>
        <dbReference type="ARBA" id="ARBA00004141"/>
    </source>
</evidence>
<dbReference type="AlphaFoldDB" id="A0A8S1HKF2"/>
<evidence type="ECO:0008006" key="13">
    <source>
        <dbReference type="Google" id="ProtNLM"/>
    </source>
</evidence>
<evidence type="ECO:0000313" key="12">
    <source>
        <dbReference type="Proteomes" id="UP000835052"/>
    </source>
</evidence>
<dbReference type="InterPro" id="IPR051223">
    <property type="entry name" value="Polycystin"/>
</dbReference>
<evidence type="ECO:0000256" key="5">
    <source>
        <dbReference type="ARBA" id="ARBA00023136"/>
    </source>
</evidence>
<accession>A0A8S1HKF2</accession>
<dbReference type="InterPro" id="IPR013122">
    <property type="entry name" value="PKD1_2_channel"/>
</dbReference>
<dbReference type="PANTHER" id="PTHR10877:SF183">
    <property type="entry name" value="AT14535P-RELATED"/>
    <property type="match status" value="1"/>
</dbReference>
<keyword evidence="12" id="KW-1185">Reference proteome</keyword>
<dbReference type="PANTHER" id="PTHR10877">
    <property type="entry name" value="POLYCYSTIN FAMILY MEMBER"/>
    <property type="match status" value="1"/>
</dbReference>
<dbReference type="Gene3D" id="1.10.287.70">
    <property type="match status" value="1"/>
</dbReference>
<evidence type="ECO:0000259" key="9">
    <source>
        <dbReference type="Pfam" id="PF08016"/>
    </source>
</evidence>
<feature type="transmembrane region" description="Helical" evidence="8">
    <location>
        <begin position="278"/>
        <end position="299"/>
    </location>
</feature>
<proteinExistence type="inferred from homology"/>
<dbReference type="FunFam" id="1.10.287.70:FF:000086">
    <property type="entry name" value="Polycystic kidney disease 2"/>
    <property type="match status" value="1"/>
</dbReference>
<dbReference type="OrthoDB" id="5852752at2759"/>
<feature type="domain" description="Polycystin" evidence="10">
    <location>
        <begin position="120"/>
        <end position="319"/>
    </location>
</feature>
<dbReference type="EMBL" id="CAJGYM010000067">
    <property type="protein sequence ID" value="CAD6196168.1"/>
    <property type="molecule type" value="Genomic_DNA"/>
</dbReference>
<name>A0A8S1HKF2_9PELO</name>
<evidence type="ECO:0000256" key="4">
    <source>
        <dbReference type="ARBA" id="ARBA00022989"/>
    </source>
</evidence>
<dbReference type="Pfam" id="PF08016">
    <property type="entry name" value="PKD_channel"/>
    <property type="match status" value="1"/>
</dbReference>
<dbReference type="PRINTS" id="PR01433">
    <property type="entry name" value="POLYCYSTIN2"/>
</dbReference>
<sequence>MDYSTAGWDNPPPIAHSNLPTFENALASEEYEDVTKKRKNQPPTDHMTFKQALMASHVEKMDGTMTMSVKSLFEVGMYAIFLLVLVFAAFSRHSVQTYYYTKVVNDLFVARQGSDSEKAFTDVAAMSDVFDYLNEVLITGLYSTESNAQNRNQTDPRVNETAMVYFENKLLGQPRIRMLKVTNKSCSVVASFSREIKECFASYEERFEDKTSFGPANSDAYVYSSAEKLETNSLEGSISTYGGGGFVQRLPLTDSITAQAYISQLSANRWISRGTRAVIVDFALYNGNINLFCVIQLLFELPATGGVIPTARLTAMDLIRYQGTFGKFMIAIEGIFTGFVAFFVFEEIFEVIRSRLRYFASFWNLIDIITLSLCGAAIVLSYRKTKISTNRINQILSNGLQTASFDDVVAAENWYRNIVAILLFLAWIKVFKYISVNKTMSQLSATLTRSAKDIGGFAVMFAVFFFAYAQFGYLTFGTQISDYSTFYDAVFALLRTILGDFDFNALEKTNRILGPAFFISYVFFVFFVLLVSCDAAKKRVSPERLDCATRLSDSAERLDSTRLCDSVVRLSCTIRLCDLAVRPGCTTLLYHSALRLGCVVRLCDSTVRLGCAARLRESAVRLDCATRLCDSAERPGYDFSSNT</sequence>
<feature type="domain" description="Polycystin cation channel PKD1/PKD2" evidence="9">
    <location>
        <begin position="320"/>
        <end position="530"/>
    </location>
</feature>
<dbReference type="SUPFAM" id="SSF81324">
    <property type="entry name" value="Voltage-gated potassium channels"/>
    <property type="match status" value="1"/>
</dbReference>
<feature type="transmembrane region" description="Helical" evidence="8">
    <location>
        <begin position="361"/>
        <end position="382"/>
    </location>
</feature>
<dbReference type="Pfam" id="PF20519">
    <property type="entry name" value="Polycystin_dom"/>
    <property type="match status" value="1"/>
</dbReference>
<evidence type="ECO:0000256" key="2">
    <source>
        <dbReference type="ARBA" id="ARBA00007200"/>
    </source>
</evidence>
<dbReference type="InterPro" id="IPR003915">
    <property type="entry name" value="PKD_2"/>
</dbReference>
<keyword evidence="6" id="KW-0325">Glycoprotein</keyword>
<feature type="transmembrane region" description="Helical" evidence="8">
    <location>
        <begin position="414"/>
        <end position="434"/>
    </location>
</feature>
<dbReference type="GO" id="GO:0005509">
    <property type="term" value="F:calcium ion binding"/>
    <property type="evidence" value="ECO:0007669"/>
    <property type="project" value="InterPro"/>
</dbReference>
<keyword evidence="4 8" id="KW-1133">Transmembrane helix</keyword>
<keyword evidence="3 8" id="KW-0812">Transmembrane</keyword>